<reference evidence="2" key="1">
    <citation type="submission" date="2020-05" db="EMBL/GenBank/DDBJ databases">
        <authorList>
            <person name="Chiriac C."/>
            <person name="Salcher M."/>
            <person name="Ghai R."/>
            <person name="Kavagutti S V."/>
        </authorList>
    </citation>
    <scope>NUCLEOTIDE SEQUENCE</scope>
</reference>
<evidence type="ECO:0000313" key="3">
    <source>
        <dbReference type="EMBL" id="CAB5065055.1"/>
    </source>
</evidence>
<sequence>MSSQSLAGKSALVTGATSGIGEATAYALADAGAQVLVVGRRSDLGEQVVSNIHKAGGTASFYAADMHSSDDINSMVETAVSLFGKLDIAFNNAGIFDRMNDFHTYSDDSWDDMLAVNLTGVFRCMRAELTAMLTSGGGVIINNASTVSHRGSHRAGPAYVAAKHGVLGLTKQAAIQYVQHNIRVNAVSPGPTETPVAAPLVSQGPEAVALALSQLNPTGKFISPSAIAQAVVYLASDAASMVNGSEIVLDGGQLALL</sequence>
<organism evidence="2">
    <name type="scientific">freshwater metagenome</name>
    <dbReference type="NCBI Taxonomy" id="449393"/>
    <lineage>
        <taxon>unclassified sequences</taxon>
        <taxon>metagenomes</taxon>
        <taxon>ecological metagenomes</taxon>
    </lineage>
</organism>
<name>A0A6J7Q032_9ZZZZ</name>
<dbReference type="Gene3D" id="3.40.50.720">
    <property type="entry name" value="NAD(P)-binding Rossmann-like Domain"/>
    <property type="match status" value="1"/>
</dbReference>
<protein>
    <submittedName>
        <fullName evidence="2">Unannotated protein</fullName>
    </submittedName>
</protein>
<dbReference type="EMBL" id="CAFBQU010000018">
    <property type="protein sequence ID" value="CAB5065055.1"/>
    <property type="molecule type" value="Genomic_DNA"/>
</dbReference>
<dbReference type="SUPFAM" id="SSF51735">
    <property type="entry name" value="NAD(P)-binding Rossmann-fold domains"/>
    <property type="match status" value="1"/>
</dbReference>
<dbReference type="FunFam" id="3.40.50.720:FF:000084">
    <property type="entry name" value="Short-chain dehydrogenase reductase"/>
    <property type="match status" value="1"/>
</dbReference>
<dbReference type="PANTHER" id="PTHR42879">
    <property type="entry name" value="3-OXOACYL-(ACYL-CARRIER-PROTEIN) REDUCTASE"/>
    <property type="match status" value="1"/>
</dbReference>
<gene>
    <name evidence="2" type="ORF">UFOPK4098_00264</name>
    <name evidence="3" type="ORF">UFOPK4347_00852</name>
</gene>
<evidence type="ECO:0000256" key="1">
    <source>
        <dbReference type="ARBA" id="ARBA00006484"/>
    </source>
</evidence>
<dbReference type="CDD" id="cd05233">
    <property type="entry name" value="SDR_c"/>
    <property type="match status" value="1"/>
</dbReference>
<proteinExistence type="inferred from homology"/>
<dbReference type="InterPro" id="IPR036291">
    <property type="entry name" value="NAD(P)-bd_dom_sf"/>
</dbReference>
<evidence type="ECO:0000313" key="2">
    <source>
        <dbReference type="EMBL" id="CAB5010656.1"/>
    </source>
</evidence>
<accession>A0A6J7Q032</accession>
<comment type="similarity">
    <text evidence="1">Belongs to the short-chain dehydrogenases/reductases (SDR) family.</text>
</comment>
<dbReference type="Pfam" id="PF13561">
    <property type="entry name" value="adh_short_C2"/>
    <property type="match status" value="1"/>
</dbReference>
<dbReference type="PRINTS" id="PR00081">
    <property type="entry name" value="GDHRDH"/>
</dbReference>
<dbReference type="EMBL" id="CAFBPN010000006">
    <property type="protein sequence ID" value="CAB5010656.1"/>
    <property type="molecule type" value="Genomic_DNA"/>
</dbReference>
<dbReference type="InterPro" id="IPR002347">
    <property type="entry name" value="SDR_fam"/>
</dbReference>
<dbReference type="InterPro" id="IPR050259">
    <property type="entry name" value="SDR"/>
</dbReference>
<dbReference type="PANTHER" id="PTHR42879:SF2">
    <property type="entry name" value="3-OXOACYL-[ACYL-CARRIER-PROTEIN] REDUCTASE FABG"/>
    <property type="match status" value="1"/>
</dbReference>
<dbReference type="AlphaFoldDB" id="A0A6J7Q032"/>
<dbReference type="PRINTS" id="PR00080">
    <property type="entry name" value="SDRFAMILY"/>
</dbReference>